<dbReference type="InterPro" id="IPR001310">
    <property type="entry name" value="Histidine_triad_HIT"/>
</dbReference>
<evidence type="ECO:0000313" key="4">
    <source>
        <dbReference type="Proteomes" id="UP000611554"/>
    </source>
</evidence>
<organism evidence="3 4">
    <name type="scientific">Streptosporangium pseudovulgare</name>
    <dbReference type="NCBI Taxonomy" id="35765"/>
    <lineage>
        <taxon>Bacteria</taxon>
        <taxon>Bacillati</taxon>
        <taxon>Actinomycetota</taxon>
        <taxon>Actinomycetes</taxon>
        <taxon>Streptosporangiales</taxon>
        <taxon>Streptosporangiaceae</taxon>
        <taxon>Streptosporangium</taxon>
    </lineage>
</organism>
<proteinExistence type="predicted"/>
<accession>A0ABQ2RFE8</accession>
<dbReference type="RefSeq" id="WP_189250646.1">
    <property type="nucleotide sequence ID" value="NZ_BMQJ01000026.1"/>
</dbReference>
<feature type="domain" description="HIT" evidence="2">
    <location>
        <begin position="5"/>
        <end position="112"/>
    </location>
</feature>
<dbReference type="InterPro" id="IPR019808">
    <property type="entry name" value="Histidine_triad_CS"/>
</dbReference>
<dbReference type="PRINTS" id="PR00332">
    <property type="entry name" value="HISTRIAD"/>
</dbReference>
<dbReference type="EMBL" id="BMQJ01000026">
    <property type="protein sequence ID" value="GGQ29343.1"/>
    <property type="molecule type" value="Genomic_DNA"/>
</dbReference>
<dbReference type="PROSITE" id="PS51084">
    <property type="entry name" value="HIT_2"/>
    <property type="match status" value="1"/>
</dbReference>
<protein>
    <submittedName>
        <fullName evidence="3">Protein hit</fullName>
    </submittedName>
</protein>
<dbReference type="PANTHER" id="PTHR46648:SF1">
    <property type="entry name" value="ADENOSINE 5'-MONOPHOSPHORAMIDASE HNT1"/>
    <property type="match status" value="1"/>
</dbReference>
<dbReference type="InterPro" id="IPR036265">
    <property type="entry name" value="HIT-like_sf"/>
</dbReference>
<name>A0ABQ2RFE8_9ACTN</name>
<evidence type="ECO:0000256" key="1">
    <source>
        <dbReference type="PROSITE-ProRule" id="PRU00464"/>
    </source>
</evidence>
<dbReference type="Pfam" id="PF01230">
    <property type="entry name" value="HIT"/>
    <property type="match status" value="1"/>
</dbReference>
<gene>
    <name evidence="3" type="ORF">GCM10010140_69360</name>
</gene>
<sequence>MSDCTFCKIVAGLLPSYRVLEDEHTLAFLDIRPASAGHTLVVPRVHARDVWEISRTSHGEVADMVHRVAALLKTTLAPEGVTVKHNTGEAAGQDVFHYHVHVVPRRRGDGLLLTWGSPPAPAHELEQVLERLITAIRSGRCHQPQSSCE</sequence>
<comment type="caution">
    <text evidence="3">The sequence shown here is derived from an EMBL/GenBank/DDBJ whole genome shotgun (WGS) entry which is preliminary data.</text>
</comment>
<evidence type="ECO:0000313" key="3">
    <source>
        <dbReference type="EMBL" id="GGQ29343.1"/>
    </source>
</evidence>
<dbReference type="InterPro" id="IPR011146">
    <property type="entry name" value="HIT-like"/>
</dbReference>
<dbReference type="InterPro" id="IPR039384">
    <property type="entry name" value="HINT"/>
</dbReference>
<dbReference type="Proteomes" id="UP000611554">
    <property type="component" value="Unassembled WGS sequence"/>
</dbReference>
<evidence type="ECO:0000259" key="2">
    <source>
        <dbReference type="PROSITE" id="PS51084"/>
    </source>
</evidence>
<dbReference type="PROSITE" id="PS00892">
    <property type="entry name" value="HIT_1"/>
    <property type="match status" value="1"/>
</dbReference>
<dbReference type="Gene3D" id="3.30.428.10">
    <property type="entry name" value="HIT-like"/>
    <property type="match status" value="1"/>
</dbReference>
<dbReference type="CDD" id="cd01277">
    <property type="entry name" value="HINT_subgroup"/>
    <property type="match status" value="1"/>
</dbReference>
<dbReference type="PANTHER" id="PTHR46648">
    <property type="entry name" value="HIT FAMILY PROTEIN 1"/>
    <property type="match status" value="1"/>
</dbReference>
<feature type="short sequence motif" description="Histidine triad motif" evidence="1">
    <location>
        <begin position="97"/>
        <end position="101"/>
    </location>
</feature>
<keyword evidence="4" id="KW-1185">Reference proteome</keyword>
<dbReference type="SUPFAM" id="SSF54197">
    <property type="entry name" value="HIT-like"/>
    <property type="match status" value="1"/>
</dbReference>
<reference evidence="4" key="1">
    <citation type="journal article" date="2019" name="Int. J. Syst. Evol. Microbiol.">
        <title>The Global Catalogue of Microorganisms (GCM) 10K type strain sequencing project: providing services to taxonomists for standard genome sequencing and annotation.</title>
        <authorList>
            <consortium name="The Broad Institute Genomics Platform"/>
            <consortium name="The Broad Institute Genome Sequencing Center for Infectious Disease"/>
            <person name="Wu L."/>
            <person name="Ma J."/>
        </authorList>
    </citation>
    <scope>NUCLEOTIDE SEQUENCE [LARGE SCALE GENOMIC DNA]</scope>
    <source>
        <strain evidence="4">JCM 3115</strain>
    </source>
</reference>